<evidence type="ECO:0000256" key="1">
    <source>
        <dbReference type="ARBA" id="ARBA00004370"/>
    </source>
</evidence>
<dbReference type="InterPro" id="IPR005349">
    <property type="entry name" value="TMEM14"/>
</dbReference>
<dbReference type="OrthoDB" id="542340at2759"/>
<evidence type="ECO:0000256" key="4">
    <source>
        <dbReference type="ARBA" id="ARBA00022989"/>
    </source>
</evidence>
<dbReference type="Proteomes" id="UP000232323">
    <property type="component" value="Unassembled WGS sequence"/>
</dbReference>
<evidence type="ECO:0000256" key="5">
    <source>
        <dbReference type="ARBA" id="ARBA00023136"/>
    </source>
</evidence>
<accession>A0A250XB90</accession>
<dbReference type="GO" id="GO:0015245">
    <property type="term" value="F:fatty acid transmembrane transporter activity"/>
    <property type="evidence" value="ECO:0007669"/>
    <property type="project" value="TreeGrafter"/>
</dbReference>
<name>A0A250XB90_9CHLO</name>
<dbReference type="PANTHER" id="PTHR12668:SF43">
    <property type="entry name" value="TRANSMEMBRANE PROTEIN 14 HOMOLOG"/>
    <property type="match status" value="1"/>
</dbReference>
<gene>
    <name evidence="8" type="ORF">CEUSTIGMA_g7790.t1</name>
</gene>
<dbReference type="AlphaFoldDB" id="A0A250XB90"/>
<evidence type="ECO:0000256" key="6">
    <source>
        <dbReference type="SAM" id="MobiDB-lite"/>
    </source>
</evidence>
<proteinExistence type="inferred from homology"/>
<evidence type="ECO:0000256" key="2">
    <source>
        <dbReference type="ARBA" id="ARBA00007590"/>
    </source>
</evidence>
<keyword evidence="9" id="KW-1185">Reference proteome</keyword>
<feature type="compositionally biased region" description="Basic and acidic residues" evidence="6">
    <location>
        <begin position="72"/>
        <end position="89"/>
    </location>
</feature>
<reference evidence="8 9" key="1">
    <citation type="submission" date="2017-08" db="EMBL/GenBank/DDBJ databases">
        <title>Acidophilic green algal genome provides insights into adaptation to an acidic environment.</title>
        <authorList>
            <person name="Hirooka S."/>
            <person name="Hirose Y."/>
            <person name="Kanesaki Y."/>
            <person name="Higuchi S."/>
            <person name="Fujiwara T."/>
            <person name="Onuma R."/>
            <person name="Era A."/>
            <person name="Ohbayashi R."/>
            <person name="Uzuka A."/>
            <person name="Nozaki H."/>
            <person name="Yoshikawa H."/>
            <person name="Miyagishima S.Y."/>
        </authorList>
    </citation>
    <scope>NUCLEOTIDE SEQUENCE [LARGE SCALE GENOMIC DNA]</scope>
    <source>
        <strain evidence="8 9">NIES-2499</strain>
    </source>
</reference>
<keyword evidence="3 7" id="KW-0812">Transmembrane</keyword>
<dbReference type="PANTHER" id="PTHR12668">
    <property type="entry name" value="TRANSMEMBRANE PROTEIN 14, 15"/>
    <property type="match status" value="1"/>
</dbReference>
<protein>
    <submittedName>
        <fullName evidence="8">Uncharacterized protein</fullName>
    </submittedName>
</protein>
<feature type="compositionally biased region" description="Gly residues" evidence="6">
    <location>
        <begin position="60"/>
        <end position="71"/>
    </location>
</feature>
<comment type="subcellular location">
    <subcellularLocation>
        <location evidence="1">Membrane</location>
    </subcellularLocation>
</comment>
<evidence type="ECO:0000256" key="3">
    <source>
        <dbReference type="ARBA" id="ARBA00022692"/>
    </source>
</evidence>
<evidence type="ECO:0000313" key="9">
    <source>
        <dbReference type="Proteomes" id="UP000232323"/>
    </source>
</evidence>
<dbReference type="InterPro" id="IPR044890">
    <property type="entry name" value="TMEM14_sf"/>
</dbReference>
<comment type="caution">
    <text evidence="8">The sequence shown here is derived from an EMBL/GenBank/DDBJ whole genome shotgun (WGS) entry which is preliminary data.</text>
</comment>
<feature type="region of interest" description="Disordered" evidence="6">
    <location>
        <begin position="58"/>
        <end position="89"/>
    </location>
</feature>
<evidence type="ECO:0000313" key="8">
    <source>
        <dbReference type="EMBL" id="GAX80351.1"/>
    </source>
</evidence>
<dbReference type="Gene3D" id="1.10.10.1740">
    <property type="entry name" value="Transmembrane protein 14-like"/>
    <property type="match status" value="1"/>
</dbReference>
<organism evidence="8 9">
    <name type="scientific">Chlamydomonas eustigma</name>
    <dbReference type="NCBI Taxonomy" id="1157962"/>
    <lineage>
        <taxon>Eukaryota</taxon>
        <taxon>Viridiplantae</taxon>
        <taxon>Chlorophyta</taxon>
        <taxon>core chlorophytes</taxon>
        <taxon>Chlorophyceae</taxon>
        <taxon>CS clade</taxon>
        <taxon>Chlamydomonadales</taxon>
        <taxon>Chlamydomonadaceae</taxon>
        <taxon>Chlamydomonas</taxon>
    </lineage>
</organism>
<evidence type="ECO:0000256" key="7">
    <source>
        <dbReference type="SAM" id="Phobius"/>
    </source>
</evidence>
<feature type="transmembrane region" description="Helical" evidence="7">
    <location>
        <begin position="174"/>
        <end position="191"/>
    </location>
</feature>
<keyword evidence="4 7" id="KW-1133">Transmembrane helix</keyword>
<feature type="transmembrane region" description="Helical" evidence="7">
    <location>
        <begin position="95"/>
        <end position="113"/>
    </location>
</feature>
<dbReference type="Pfam" id="PF03647">
    <property type="entry name" value="Tmemb_14"/>
    <property type="match status" value="1"/>
</dbReference>
<dbReference type="GO" id="GO:0009706">
    <property type="term" value="C:chloroplast inner membrane"/>
    <property type="evidence" value="ECO:0007669"/>
    <property type="project" value="TreeGrafter"/>
</dbReference>
<keyword evidence="5 7" id="KW-0472">Membrane</keyword>
<comment type="similarity">
    <text evidence="2">Belongs to the TMEM14 family.</text>
</comment>
<feature type="transmembrane region" description="Helical" evidence="7">
    <location>
        <begin position="145"/>
        <end position="162"/>
    </location>
</feature>
<dbReference type="EMBL" id="BEGY01000051">
    <property type="protein sequence ID" value="GAX80351.1"/>
    <property type="molecule type" value="Genomic_DNA"/>
</dbReference>
<sequence>MNHCIVVSKYCKFRLSRWSGRPSKSVFSTPRAFADNVPGMSSDNCVTDATTKSILAASATGGGDSSGGGSGRGDKTSKGDGDSRNDSEGSHPMRVWTFIFAALLAAGGAIAYVRKGSTQSLGASLGASFILLLCARSMVGATALSSARVAFGLSLLLGIAMANRYTSSKKIMPAGLVAGSSLLLSIGYLVSGL</sequence>